<feature type="transmembrane region" description="Helical" evidence="1">
    <location>
        <begin position="262"/>
        <end position="284"/>
    </location>
</feature>
<keyword evidence="1" id="KW-0472">Membrane</keyword>
<reference evidence="2" key="1">
    <citation type="submission" date="2020-05" db="EMBL/GenBank/DDBJ databases">
        <title>Phylogenomic resolution of chytrid fungi.</title>
        <authorList>
            <person name="Stajich J.E."/>
            <person name="Amses K."/>
            <person name="Simmons R."/>
            <person name="Seto K."/>
            <person name="Myers J."/>
            <person name="Bonds A."/>
            <person name="Quandt C.A."/>
            <person name="Barry K."/>
            <person name="Liu P."/>
            <person name="Grigoriev I."/>
            <person name="Longcore J.E."/>
            <person name="James T.Y."/>
        </authorList>
    </citation>
    <scope>NUCLEOTIDE SEQUENCE</scope>
    <source>
        <strain evidence="2">JEL0476</strain>
    </source>
</reference>
<name>A0AAD5U2U4_9FUNG</name>
<gene>
    <name evidence="2" type="ORF">HK099_004044</name>
</gene>
<protein>
    <submittedName>
        <fullName evidence="2">Uncharacterized protein</fullName>
    </submittedName>
</protein>
<dbReference type="EMBL" id="JADGJW010000277">
    <property type="protein sequence ID" value="KAJ3220738.1"/>
    <property type="molecule type" value="Genomic_DNA"/>
</dbReference>
<proteinExistence type="predicted"/>
<evidence type="ECO:0000313" key="3">
    <source>
        <dbReference type="Proteomes" id="UP001211065"/>
    </source>
</evidence>
<sequence>MYLIVRSKGNGAHNLEVINLFSENDDFDRRSDDFDDYENHLSPTYDTPKESFKNDLKTANGNWEEADFFRKNFTRANFRQKEFFQKKPENGYECNFCSDNSSRKTSITTSVNKSDNPPAVESSFLKDLDYLDNEDVDIIVEKVSEKEVNLEGKTGTQVDVNLEEFRDSEEKRNLEDEVAVEEEGNLEEEGDQEECVLNEDDDLRVSGKKRKWDDENLGNIKDAEFSDVNKQANIVFDIHDLENEYIRGFNDGKKRRKLTERVLDGAIGGVFSLTLACTLLFSLLDA</sequence>
<accession>A0AAD5U2U4</accession>
<dbReference type="AlphaFoldDB" id="A0AAD5U2U4"/>
<keyword evidence="3" id="KW-1185">Reference proteome</keyword>
<keyword evidence="1" id="KW-0812">Transmembrane</keyword>
<organism evidence="2 3">
    <name type="scientific">Clydaea vesicula</name>
    <dbReference type="NCBI Taxonomy" id="447962"/>
    <lineage>
        <taxon>Eukaryota</taxon>
        <taxon>Fungi</taxon>
        <taxon>Fungi incertae sedis</taxon>
        <taxon>Chytridiomycota</taxon>
        <taxon>Chytridiomycota incertae sedis</taxon>
        <taxon>Chytridiomycetes</taxon>
        <taxon>Lobulomycetales</taxon>
        <taxon>Lobulomycetaceae</taxon>
        <taxon>Clydaea</taxon>
    </lineage>
</organism>
<evidence type="ECO:0000256" key="1">
    <source>
        <dbReference type="SAM" id="Phobius"/>
    </source>
</evidence>
<evidence type="ECO:0000313" key="2">
    <source>
        <dbReference type="EMBL" id="KAJ3220738.1"/>
    </source>
</evidence>
<keyword evidence="1" id="KW-1133">Transmembrane helix</keyword>
<dbReference type="Proteomes" id="UP001211065">
    <property type="component" value="Unassembled WGS sequence"/>
</dbReference>
<comment type="caution">
    <text evidence="2">The sequence shown here is derived from an EMBL/GenBank/DDBJ whole genome shotgun (WGS) entry which is preliminary data.</text>
</comment>